<dbReference type="InterPro" id="IPR053377">
    <property type="entry name" value="Iron_uptake_EfeM/EfeO"/>
</dbReference>
<dbReference type="InterPro" id="IPR018976">
    <property type="entry name" value="Imelysin-like"/>
</dbReference>
<dbReference type="EMBL" id="VWNA01000003">
    <property type="protein sequence ID" value="MQT15099.1"/>
    <property type="molecule type" value="Genomic_DNA"/>
</dbReference>
<feature type="chain" id="PRO_5025376948" evidence="4">
    <location>
        <begin position="23"/>
        <end position="274"/>
    </location>
</feature>
<protein>
    <submittedName>
        <fullName evidence="6">Iron uptake system protein EfeO</fullName>
    </submittedName>
</protein>
<dbReference type="InterPro" id="IPR034981">
    <property type="entry name" value="Imelysin-like_EfeO/Algp7"/>
</dbReference>
<dbReference type="Proteomes" id="UP000332515">
    <property type="component" value="Unassembled WGS sequence"/>
</dbReference>
<dbReference type="PANTHER" id="PTHR39192:SF1">
    <property type="entry name" value="IRON UPTAKE SYSTEM COMPONENT EFEO"/>
    <property type="match status" value="1"/>
</dbReference>
<evidence type="ECO:0000256" key="1">
    <source>
        <dbReference type="ARBA" id="ARBA00004196"/>
    </source>
</evidence>
<evidence type="ECO:0000313" key="7">
    <source>
        <dbReference type="Proteomes" id="UP000332515"/>
    </source>
</evidence>
<dbReference type="PANTHER" id="PTHR39192">
    <property type="entry name" value="IRON UPTAKE SYSTEM COMPONENT EFEO"/>
    <property type="match status" value="1"/>
</dbReference>
<dbReference type="InterPro" id="IPR038352">
    <property type="entry name" value="Imelysin_sf"/>
</dbReference>
<feature type="signal peptide" evidence="4">
    <location>
        <begin position="1"/>
        <end position="22"/>
    </location>
</feature>
<organism evidence="6 7">
    <name type="scientific">Segnochrobactrum spirostomi</name>
    <dbReference type="NCBI Taxonomy" id="2608987"/>
    <lineage>
        <taxon>Bacteria</taxon>
        <taxon>Pseudomonadati</taxon>
        <taxon>Pseudomonadota</taxon>
        <taxon>Alphaproteobacteria</taxon>
        <taxon>Hyphomicrobiales</taxon>
        <taxon>Segnochrobactraceae</taxon>
        <taxon>Segnochrobactrum</taxon>
    </lineage>
</organism>
<dbReference type="GO" id="GO:0030313">
    <property type="term" value="C:cell envelope"/>
    <property type="evidence" value="ECO:0007669"/>
    <property type="project" value="UniProtKB-SubCell"/>
</dbReference>
<name>A0A6A7YCI4_9HYPH</name>
<dbReference type="CDD" id="cd14656">
    <property type="entry name" value="Imelysin-like_EfeO"/>
    <property type="match status" value="1"/>
</dbReference>
<dbReference type="NCBIfam" id="NF041757">
    <property type="entry name" value="EfeO"/>
    <property type="match status" value="1"/>
</dbReference>
<keyword evidence="3 4" id="KW-0732">Signal</keyword>
<evidence type="ECO:0000313" key="6">
    <source>
        <dbReference type="EMBL" id="MQT15099.1"/>
    </source>
</evidence>
<comment type="subcellular location">
    <subcellularLocation>
        <location evidence="1">Cell envelope</location>
    </subcellularLocation>
</comment>
<accession>A0A6A7YCI4</accession>
<dbReference type="NCBIfam" id="NF007697">
    <property type="entry name" value="PRK10378.1"/>
    <property type="match status" value="1"/>
</dbReference>
<evidence type="ECO:0000256" key="4">
    <source>
        <dbReference type="SAM" id="SignalP"/>
    </source>
</evidence>
<reference evidence="6 7" key="1">
    <citation type="submission" date="2019-09" db="EMBL/GenBank/DDBJ databases">
        <title>Segnochrobactrum spirostomi gen. nov., sp. nov., isolated from the ciliate Spirostomum cf. yagiui and description of a novel family, Segnochrobactraceae fam. nov. within the order Rhizobiales of the class Alphaproteobacteria.</title>
        <authorList>
            <person name="Akter S."/>
            <person name="Shazib S.U.A."/>
            <person name="Shin M.K."/>
        </authorList>
    </citation>
    <scope>NUCLEOTIDE SEQUENCE [LARGE SCALE GENOMIC DNA]</scope>
    <source>
        <strain evidence="6 7">Sp-1</strain>
    </source>
</reference>
<keyword evidence="7" id="KW-1185">Reference proteome</keyword>
<proteinExistence type="inferred from homology"/>
<feature type="domain" description="Imelysin-like" evidence="5">
    <location>
        <begin position="35"/>
        <end position="267"/>
    </location>
</feature>
<sequence length="274" mass="29881">MKLRHLPAVVAFAALLSGHAMATEQAATLDLVEPIADYKIYVSEKLQTLVSDTRAFTDAIKAGDVAKAKSLFASTRMSYEAVEPIAELFSDLDSSIDSRADDYEKKEKDPAFPGFHRLEYGLWVQNSTAGLAPIADKLMADVESLDKRIADLTLPPDKVVGGAAALMEEVAATKISGEEDRYSHTDLWDFQANSDGAKKIFELVEPLIQKQDPAFVKKVSDNFATVDATLAKYKTAEGYEPYDKLTDADRKVLASAVNTLAEDLSTLRGKLGLN</sequence>
<dbReference type="InterPro" id="IPR050894">
    <property type="entry name" value="EfeM/EfeO_iron_uptake"/>
</dbReference>
<comment type="caution">
    <text evidence="6">The sequence shown here is derived from an EMBL/GenBank/DDBJ whole genome shotgun (WGS) entry which is preliminary data.</text>
</comment>
<dbReference type="Pfam" id="PF09375">
    <property type="entry name" value="Peptidase_M75"/>
    <property type="match status" value="1"/>
</dbReference>
<gene>
    <name evidence="6" type="primary">efeO</name>
    <name evidence="6" type="ORF">F0357_21055</name>
</gene>
<comment type="similarity">
    <text evidence="2">Belongs to the EfeM/EfeO family.</text>
</comment>
<dbReference type="AlphaFoldDB" id="A0A6A7YCI4"/>
<evidence type="ECO:0000259" key="5">
    <source>
        <dbReference type="Pfam" id="PF09375"/>
    </source>
</evidence>
<evidence type="ECO:0000256" key="2">
    <source>
        <dbReference type="ARBA" id="ARBA00005989"/>
    </source>
</evidence>
<dbReference type="Gene3D" id="1.20.1420.20">
    <property type="entry name" value="M75 peptidase, HXXE motif"/>
    <property type="match status" value="1"/>
</dbReference>
<dbReference type="RefSeq" id="WP_153489473.1">
    <property type="nucleotide sequence ID" value="NZ_VWNA01000003.1"/>
</dbReference>
<evidence type="ECO:0000256" key="3">
    <source>
        <dbReference type="ARBA" id="ARBA00022729"/>
    </source>
</evidence>